<dbReference type="InterPro" id="IPR019197">
    <property type="entry name" value="Biotin-prot_ligase_N"/>
</dbReference>
<reference evidence="4 5" key="1">
    <citation type="journal article" date="2015" name="Genome Biol. Evol.">
        <title>Phylogenomic analyses indicate that early fungi evolved digesting cell walls of algal ancestors of land plants.</title>
        <authorList>
            <person name="Chang Y."/>
            <person name="Wang S."/>
            <person name="Sekimoto S."/>
            <person name="Aerts A.L."/>
            <person name="Choi C."/>
            <person name="Clum A."/>
            <person name="LaButti K.M."/>
            <person name="Lindquist E.A."/>
            <person name="Yee Ngan C."/>
            <person name="Ohm R.A."/>
            <person name="Salamov A.A."/>
            <person name="Grigoriev I.V."/>
            <person name="Spatafora J.W."/>
            <person name="Berbee M.L."/>
        </authorList>
    </citation>
    <scope>NUCLEOTIDE SEQUENCE [LARGE SCALE GENOMIC DNA]</scope>
    <source>
        <strain evidence="4 5">NRRL 28638</strain>
    </source>
</reference>
<dbReference type="Gene3D" id="3.30.930.10">
    <property type="entry name" value="Bira Bifunctional Protein, Domain 2"/>
    <property type="match status" value="1"/>
</dbReference>
<dbReference type="PANTHER" id="PTHR12835:SF5">
    <property type="entry name" value="BIOTIN--PROTEIN LIGASE"/>
    <property type="match status" value="1"/>
</dbReference>
<organism evidence="4 5">
    <name type="scientific">Conidiobolus coronatus (strain ATCC 28846 / CBS 209.66 / NRRL 28638)</name>
    <name type="common">Delacroixia coronata</name>
    <dbReference type="NCBI Taxonomy" id="796925"/>
    <lineage>
        <taxon>Eukaryota</taxon>
        <taxon>Fungi</taxon>
        <taxon>Fungi incertae sedis</taxon>
        <taxon>Zoopagomycota</taxon>
        <taxon>Entomophthoromycotina</taxon>
        <taxon>Entomophthoromycetes</taxon>
        <taxon>Entomophthorales</taxon>
        <taxon>Ancylistaceae</taxon>
        <taxon>Conidiobolus</taxon>
    </lineage>
</organism>
<name>A0A137P549_CONC2</name>
<dbReference type="SUPFAM" id="SSF55681">
    <property type="entry name" value="Class II aaRS and biotin synthetases"/>
    <property type="match status" value="1"/>
</dbReference>
<dbReference type="AlphaFoldDB" id="A0A137P549"/>
<proteinExistence type="inferred from homology"/>
<dbReference type="PROSITE" id="PS51733">
    <property type="entry name" value="BPL_LPL_CATALYTIC"/>
    <property type="match status" value="1"/>
</dbReference>
<dbReference type="NCBIfam" id="TIGR00121">
    <property type="entry name" value="birA_ligase"/>
    <property type="match status" value="1"/>
</dbReference>
<gene>
    <name evidence="4" type="ORF">CONCODRAFT_58631</name>
</gene>
<evidence type="ECO:0000313" key="5">
    <source>
        <dbReference type="Proteomes" id="UP000070444"/>
    </source>
</evidence>
<feature type="domain" description="BPL/LPL catalytic" evidence="3">
    <location>
        <begin position="336"/>
        <end position="541"/>
    </location>
</feature>
<evidence type="ECO:0000313" key="4">
    <source>
        <dbReference type="EMBL" id="KXN70140.1"/>
    </source>
</evidence>
<protein>
    <submittedName>
        <fullName evidence="4">Class II aaRS and biotin synthetase</fullName>
    </submittedName>
</protein>
<dbReference type="GO" id="GO:0005737">
    <property type="term" value="C:cytoplasm"/>
    <property type="evidence" value="ECO:0007669"/>
    <property type="project" value="TreeGrafter"/>
</dbReference>
<accession>A0A137P549</accession>
<dbReference type="Pfam" id="PF09825">
    <property type="entry name" value="BPL_N"/>
    <property type="match status" value="1"/>
</dbReference>
<evidence type="ECO:0000259" key="3">
    <source>
        <dbReference type="PROSITE" id="PS51733"/>
    </source>
</evidence>
<dbReference type="EMBL" id="KQ964512">
    <property type="protein sequence ID" value="KXN70140.1"/>
    <property type="molecule type" value="Genomic_DNA"/>
</dbReference>
<evidence type="ECO:0000256" key="1">
    <source>
        <dbReference type="ARBA" id="ARBA00009934"/>
    </source>
</evidence>
<dbReference type="OrthoDB" id="10250105at2759"/>
<dbReference type="CDD" id="cd03144">
    <property type="entry name" value="GATase1_ScBLP_like"/>
    <property type="match status" value="1"/>
</dbReference>
<dbReference type="InterPro" id="IPR004143">
    <property type="entry name" value="BPL_LPL_catalytic"/>
</dbReference>
<dbReference type="Gene3D" id="3.40.50.880">
    <property type="match status" value="1"/>
</dbReference>
<sequence length="628" mass="70384">MNILIYDGPGASPAFVRATSTFLNKHLNQSYSIRTIDPKSIREEPWEDFTSLFVIPGGKDLPYCEQLNGAGNEKIIKFAKNGGQILGICAGAYYMSSRCEFMVGDPKMEVVGDRSLKFYPGVCRGPTFEGFQYDSEVGSRVAWVNFQSSSNNQAVKVPFYYDGGGSFLNAYSYPDQVRVLATYEEIEEKSMEVGMVLCKIGDKGGHAILSGFHLEFDTDVSKSNKIGATLKEYEKIHQQVGIEMLQLLSLKVNNTNAIPKVTPLILTSIPSLSHHDILKYLHSQSQLISTDLQFKLIDYYDISIDHYPSILAANSIEEIPKGLLFNIRLFFEHLMEVNFSTNTQPTLGSPLIYGDTLTSTQSLFEKNYSFQQLLPSGALCVASQQTSGKGRGNNVWVSPKGCLQFSLLIRHPNQPNLSVILIQYLVALAVTESLLNIPGYEQLPLYLKWPNDIYGRDYRNDPDGKLTKVGGILIQSSISGNEFALVIGCGVNTCNPAPALSINEIIRQFNSRHNANLKELTREFFLARILWKFQQLYNQFLKHKNGLVPFEPLLYHRWLHTNQIVTLTDRKNIKGKILGLEPVFGKLRVLTTDDNGKVQVGKSELLELMPDGNSFDMMRGFISNKVAY</sequence>
<keyword evidence="5" id="KW-1185">Reference proteome</keyword>
<dbReference type="CDD" id="cd16442">
    <property type="entry name" value="BPL"/>
    <property type="match status" value="1"/>
</dbReference>
<dbReference type="InterPro" id="IPR029062">
    <property type="entry name" value="Class_I_gatase-like"/>
</dbReference>
<dbReference type="GO" id="GO:0004077">
    <property type="term" value="F:biotin--[biotin carboxyl-carrier protein] ligase activity"/>
    <property type="evidence" value="ECO:0007669"/>
    <property type="project" value="EnsemblFungi"/>
</dbReference>
<evidence type="ECO:0000256" key="2">
    <source>
        <dbReference type="ARBA" id="ARBA00022598"/>
    </source>
</evidence>
<dbReference type="OMA" id="HHAFYSN"/>
<dbReference type="Proteomes" id="UP000070444">
    <property type="component" value="Unassembled WGS sequence"/>
</dbReference>
<dbReference type="InterPro" id="IPR045864">
    <property type="entry name" value="aa-tRNA-synth_II/BPL/LPL"/>
</dbReference>
<dbReference type="InterPro" id="IPR004408">
    <property type="entry name" value="Biotin_CoA_COase_ligase"/>
</dbReference>
<dbReference type="Pfam" id="PF03099">
    <property type="entry name" value="BPL_LplA_LipB"/>
    <property type="match status" value="1"/>
</dbReference>
<dbReference type="SUPFAM" id="SSF52317">
    <property type="entry name" value="Class I glutamine amidotransferase-like"/>
    <property type="match status" value="1"/>
</dbReference>
<comment type="similarity">
    <text evidence="1">Belongs to the biotin--protein ligase family.</text>
</comment>
<dbReference type="PANTHER" id="PTHR12835">
    <property type="entry name" value="BIOTIN PROTEIN LIGASE"/>
    <property type="match status" value="1"/>
</dbReference>
<keyword evidence="2" id="KW-0436">Ligase</keyword>
<dbReference type="STRING" id="796925.A0A137P549"/>